<name>A0ABU1EQ55_9FLAO</name>
<evidence type="ECO:0000313" key="2">
    <source>
        <dbReference type="Proteomes" id="UP001257234"/>
    </source>
</evidence>
<dbReference type="Proteomes" id="UP001257234">
    <property type="component" value="Unassembled WGS sequence"/>
</dbReference>
<protein>
    <submittedName>
        <fullName evidence="1">Uncharacterized protein</fullName>
    </submittedName>
</protein>
<gene>
    <name evidence="1" type="ORF">RE431_07590</name>
</gene>
<accession>A0ABU1EQ55</accession>
<proteinExistence type="predicted"/>
<reference evidence="2" key="1">
    <citation type="submission" date="2023-07" db="EMBL/GenBank/DDBJ databases">
        <title>Christiangramia sp. SM2212., a novel bacterium of the family Flavobacteriaceae isolated from the sea sediment.</title>
        <authorList>
            <person name="Wang J."/>
            <person name="Zhang X."/>
        </authorList>
    </citation>
    <scope>NUCLEOTIDE SEQUENCE [LARGE SCALE GENOMIC DNA]</scope>
    <source>
        <strain evidence="2">SM2212</strain>
    </source>
</reference>
<sequence length="172" mass="19726">MKAIYIILLLAVHYSVTGQECKDNEEKKIQCISYKGKTVQAFYGDESLVGAHIDNGGFCVEYRPDGTGQFVNFAYQKMYDPIEFRYGLIMNDSTNNIVEGSSTYPATNQNSETIVKYYYIIHSGDEDLSPHLRLMKYTYTTPQNALVGKLKYKRMPNSYSDWKSIVSEIFDK</sequence>
<keyword evidence="2" id="KW-1185">Reference proteome</keyword>
<dbReference type="EMBL" id="JAVJIU010000003">
    <property type="protein sequence ID" value="MDR5590496.1"/>
    <property type="molecule type" value="Genomic_DNA"/>
</dbReference>
<comment type="caution">
    <text evidence="1">The sequence shown here is derived from an EMBL/GenBank/DDBJ whole genome shotgun (WGS) entry which is preliminary data.</text>
</comment>
<evidence type="ECO:0000313" key="1">
    <source>
        <dbReference type="EMBL" id="MDR5590496.1"/>
    </source>
</evidence>
<dbReference type="RefSeq" id="WP_309561372.1">
    <property type="nucleotide sequence ID" value="NZ_JAVJIU010000003.1"/>
</dbReference>
<organism evidence="1 2">
    <name type="scientific">Christiangramia sediminicola</name>
    <dbReference type="NCBI Taxonomy" id="3073267"/>
    <lineage>
        <taxon>Bacteria</taxon>
        <taxon>Pseudomonadati</taxon>
        <taxon>Bacteroidota</taxon>
        <taxon>Flavobacteriia</taxon>
        <taxon>Flavobacteriales</taxon>
        <taxon>Flavobacteriaceae</taxon>
        <taxon>Christiangramia</taxon>
    </lineage>
</organism>